<dbReference type="InterPro" id="IPR027482">
    <property type="entry name" value="Sec1-like_dom2"/>
</dbReference>
<sequence length="597" mass="67398">MTLPNDTSYFVEGANQVPKQEFLSTLSRVYEGHGTAIVFIEQHILSALNRLGIAARDFGRDKGVVGVFLFQNTINYVSADNVVYILNPDLSNVRSVVVHLLSYTQRFPSAKPTILYVPQKTLIAEQVMEDEFKLSQRFPTLHIASLDLDYVFLEEKVFTMELPLSFKSVFAEGDLSNLTWIARLLLKLQTGRFGAIRHIRGKGSHAAKVVQLLQRMQNDIGNDFITDIPSEVETLIIIDRSVDFITPLMTQLTYEGLIDELYNIENCEAQFPFSLGESSGVGASERVLLNSTDRMFAEIRDKNFAGVGSVLYQKSLWVKQNYDKRKEVHHLKELKEFMKGLPEMQEMHRLIGIHTNVATEISKTTQSTDFRKRILIEQNIIQQISESDTLKYIEDLVFRKEKFENVLRLLALLSLVNGGLRERELLSLKENMMLAYGIPHVITTFFLLERCGLLCVQSGKGSSYRSVFKQLQTWNASVADEQPNDTAYAYRGYAPPLVRMVDTLLRNPQAWDAEDDAVSLLPGEKKELLNDVEVAATTKAAIVFVIGGITASEVSALRFVEERLSSGATPHRLFIGATDLISGNRMIRSLLPFEPSR</sequence>
<reference evidence="2 3" key="1">
    <citation type="journal article" date="2015" name="Sci. Rep.">
        <title>The genome of Leishmania panamensis: insights into genomics of the L. (Viannia) subgenus.</title>
        <authorList>
            <person name="Llanes A."/>
            <person name="Restrepo C.M."/>
            <person name="Vecchio G.D."/>
            <person name="Anguizola F.J."/>
            <person name="Lleonart R."/>
        </authorList>
    </citation>
    <scope>NUCLEOTIDE SEQUENCE [LARGE SCALE GENOMIC DNA]</scope>
    <source>
        <strain evidence="2 3">MHOM/PA/94/PSC-1</strain>
    </source>
</reference>
<dbReference type="InterPro" id="IPR036045">
    <property type="entry name" value="Sec1-like_sf"/>
</dbReference>
<evidence type="ECO:0000256" key="1">
    <source>
        <dbReference type="ARBA" id="ARBA00009884"/>
    </source>
</evidence>
<dbReference type="GO" id="GO:0016192">
    <property type="term" value="P:vesicle-mediated transport"/>
    <property type="evidence" value="ECO:0007669"/>
    <property type="project" value="InterPro"/>
</dbReference>
<dbReference type="Gene3D" id="3.40.50.2060">
    <property type="match status" value="1"/>
</dbReference>
<accession>A0A088RT59</accession>
<dbReference type="InterPro" id="IPR043127">
    <property type="entry name" value="Sec-1-like_dom3a"/>
</dbReference>
<keyword evidence="3" id="KW-1185">Reference proteome</keyword>
<dbReference type="KEGG" id="lpan:LPMP_252270"/>
<dbReference type="InterPro" id="IPR043154">
    <property type="entry name" value="Sec-1-like_dom1"/>
</dbReference>
<dbReference type="PIRSF" id="PIRSF005715">
    <property type="entry name" value="VPS45_Sec1"/>
    <property type="match status" value="1"/>
</dbReference>
<dbReference type="Gene3D" id="3.40.50.1910">
    <property type="match status" value="1"/>
</dbReference>
<dbReference type="GeneID" id="22575875"/>
<dbReference type="InterPro" id="IPR001619">
    <property type="entry name" value="Sec1-like"/>
</dbReference>
<dbReference type="VEuPathDB" id="TriTrypDB:LPAL13_250024800"/>
<dbReference type="PANTHER" id="PTHR11679">
    <property type="entry name" value="VESICLE PROTEIN SORTING-ASSOCIATED"/>
    <property type="match status" value="1"/>
</dbReference>
<dbReference type="InterPro" id="IPR043155">
    <property type="entry name" value="VPS33_dom3b"/>
</dbReference>
<dbReference type="RefSeq" id="XP_010699797.1">
    <property type="nucleotide sequence ID" value="XM_010701495.1"/>
</dbReference>
<evidence type="ECO:0000313" key="2">
    <source>
        <dbReference type="EMBL" id="AIN99090.1"/>
    </source>
</evidence>
<protein>
    <submittedName>
        <fullName evidence="2">Vacuolar protein sorting-associated protein, putative</fullName>
    </submittedName>
</protein>
<dbReference type="OrthoDB" id="10262287at2759"/>
<dbReference type="VEuPathDB" id="TriTrypDB:LPMP_252270"/>
<dbReference type="SUPFAM" id="SSF56815">
    <property type="entry name" value="Sec1/munc18-like (SM) proteins"/>
    <property type="match status" value="1"/>
</dbReference>
<dbReference type="Gene3D" id="1.25.40.850">
    <property type="match status" value="1"/>
</dbReference>
<comment type="similarity">
    <text evidence="1">Belongs to the STXBP/unc-18/SEC1 family.</text>
</comment>
<organism evidence="2 3">
    <name type="scientific">Leishmania panamensis</name>
    <dbReference type="NCBI Taxonomy" id="5679"/>
    <lineage>
        <taxon>Eukaryota</taxon>
        <taxon>Discoba</taxon>
        <taxon>Euglenozoa</taxon>
        <taxon>Kinetoplastea</taxon>
        <taxon>Metakinetoplastina</taxon>
        <taxon>Trypanosomatida</taxon>
        <taxon>Trypanosomatidae</taxon>
        <taxon>Leishmaniinae</taxon>
        <taxon>Leishmania</taxon>
        <taxon>Leishmania guyanensis species complex</taxon>
    </lineage>
</organism>
<gene>
    <name evidence="2" type="ORF">LPMP_252270</name>
</gene>
<evidence type="ECO:0000313" key="3">
    <source>
        <dbReference type="Proteomes" id="UP000063063"/>
    </source>
</evidence>
<dbReference type="Gene3D" id="3.90.830.10">
    <property type="entry name" value="Syntaxin Binding Protein 1, Chain A, domain 2"/>
    <property type="match status" value="1"/>
</dbReference>
<dbReference type="Proteomes" id="UP000063063">
    <property type="component" value="Chromosome 25"/>
</dbReference>
<dbReference type="Pfam" id="PF00995">
    <property type="entry name" value="Sec1"/>
    <property type="match status" value="1"/>
</dbReference>
<dbReference type="EMBL" id="CP009394">
    <property type="protein sequence ID" value="AIN99090.1"/>
    <property type="molecule type" value="Genomic_DNA"/>
</dbReference>
<dbReference type="AlphaFoldDB" id="A0A088RT59"/>
<proteinExistence type="inferred from homology"/>
<dbReference type="eggNOG" id="KOG1302">
    <property type="taxonomic scope" value="Eukaryota"/>
</dbReference>
<name>A0A088RT59_LEIPA</name>